<feature type="domain" description="Heterokaryon incompatibility" evidence="2">
    <location>
        <begin position="27"/>
        <end position="111"/>
    </location>
</feature>
<dbReference type="InterPro" id="IPR058525">
    <property type="entry name" value="DUF8212"/>
</dbReference>
<dbReference type="SMART" id="SM00248">
    <property type="entry name" value="ANK"/>
    <property type="match status" value="7"/>
</dbReference>
<dbReference type="Pfam" id="PF00023">
    <property type="entry name" value="Ank"/>
    <property type="match status" value="1"/>
</dbReference>
<dbReference type="PANTHER" id="PTHR10622:SF10">
    <property type="entry name" value="HET DOMAIN-CONTAINING PROTEIN"/>
    <property type="match status" value="1"/>
</dbReference>
<dbReference type="Proteomes" id="UP000191285">
    <property type="component" value="Unassembled WGS sequence"/>
</dbReference>
<feature type="repeat" description="ANK" evidence="1">
    <location>
        <begin position="651"/>
        <end position="684"/>
    </location>
</feature>
<dbReference type="Pfam" id="PF12796">
    <property type="entry name" value="Ank_2"/>
    <property type="match status" value="2"/>
</dbReference>
<keyword evidence="5" id="KW-1185">Reference proteome</keyword>
<evidence type="ECO:0000313" key="4">
    <source>
        <dbReference type="EMBL" id="OQE17250.1"/>
    </source>
</evidence>
<accession>A0A1V6SU14</accession>
<dbReference type="InterPro" id="IPR010730">
    <property type="entry name" value="HET"/>
</dbReference>
<gene>
    <name evidence="4" type="ORF">PENSTE_c021G01308</name>
</gene>
<dbReference type="PANTHER" id="PTHR10622">
    <property type="entry name" value="HET DOMAIN-CONTAINING PROTEIN"/>
    <property type="match status" value="1"/>
</dbReference>
<dbReference type="Pfam" id="PF26640">
    <property type="entry name" value="DUF8212"/>
    <property type="match status" value="1"/>
</dbReference>
<dbReference type="Gene3D" id="1.25.40.20">
    <property type="entry name" value="Ankyrin repeat-containing domain"/>
    <property type="match status" value="1"/>
</dbReference>
<evidence type="ECO:0000313" key="5">
    <source>
        <dbReference type="Proteomes" id="UP000191285"/>
    </source>
</evidence>
<comment type="caution">
    <text evidence="4">The sequence shown here is derived from an EMBL/GenBank/DDBJ whole genome shotgun (WGS) entry which is preliminary data.</text>
</comment>
<proteinExistence type="predicted"/>
<feature type="repeat" description="ANK" evidence="1">
    <location>
        <begin position="447"/>
        <end position="479"/>
    </location>
</feature>
<dbReference type="Pfam" id="PF06985">
    <property type="entry name" value="HET"/>
    <property type="match status" value="1"/>
</dbReference>
<feature type="repeat" description="ANK" evidence="1">
    <location>
        <begin position="513"/>
        <end position="545"/>
    </location>
</feature>
<dbReference type="InterPro" id="IPR036770">
    <property type="entry name" value="Ankyrin_rpt-contain_sf"/>
</dbReference>
<protein>
    <submittedName>
        <fullName evidence="4">Uncharacterized protein</fullName>
    </submittedName>
</protein>
<dbReference type="AlphaFoldDB" id="A0A1V6SU14"/>
<dbReference type="OrthoDB" id="341259at2759"/>
<evidence type="ECO:0000256" key="1">
    <source>
        <dbReference type="PROSITE-ProRule" id="PRU00023"/>
    </source>
</evidence>
<feature type="repeat" description="ANK" evidence="1">
    <location>
        <begin position="480"/>
        <end position="512"/>
    </location>
</feature>
<feature type="domain" description="DUF8212" evidence="3">
    <location>
        <begin position="220"/>
        <end position="248"/>
    </location>
</feature>
<evidence type="ECO:0000259" key="3">
    <source>
        <dbReference type="Pfam" id="PF26640"/>
    </source>
</evidence>
<sequence>MRLLRTAPGDDGKLEISQFSDHGIPPYAILSHTWGDDELTLDKLNESDAKGKAGYVKIERCCDIARADGLNYVWIDTCCIDKTSSAELSEAINSMYRWYEEAEVCYVYLADVPSKRTFEESRWFSRGWTLQELISPSVLVFYDETWMEIKDDDVHKRIADCTGIPLSVLQRERDLDDFSIAQRMSWAAKRETTRVEDRAYSLMGLFGVNMPLIYGERETAFIRLQEEIMRISDDHSMFAWESEDNDGFLAPSPSAFLHCQDTVSCTPLKNRASPLSMSGRGVHLEVRFIGIGLRGLGMALLHCRKTGEEDDKYIAVFVRDQDMTMEQFRRVRSEEISSVSLKDWKPSQCPMRKICIQARRTGHMRKINTARSHPLKGSNSEEYTRQEISQIMQFENEYALCDAALLGRNDEVWLLLTRSDIGIDVLSRAKSFPKGVRMGKDLVRDLSAQTPFSLAAASGNTATVRLLLQRGAELNSRDDFGRTPLLLAAQFGHTTVTQILLNMGASIESKDKKNVTALMYAAMNGHGDTINELLDAGATVNSRGGHLEMTALMYAAADGHTNAVEVLLHKGAAIYVVDALNRTAITHAAINGNKDTITALKLGGCDINWRNQEGRTQLSVAAENFPAKKNTGTVVKGLISAGAEIDARDNDGQTPLWWASGKLDNSDTVQILLENGASPSAKSYSGQKPADIARLRGHRLDYELLRRAEKNKLNGPQATRTRRFFK</sequence>
<keyword evidence="1" id="KW-0040">ANK repeat</keyword>
<reference evidence="5" key="1">
    <citation type="journal article" date="2017" name="Nat. Microbiol.">
        <title>Global analysis of biosynthetic gene clusters reveals vast potential of secondary metabolite production in Penicillium species.</title>
        <authorList>
            <person name="Nielsen J.C."/>
            <person name="Grijseels S."/>
            <person name="Prigent S."/>
            <person name="Ji B."/>
            <person name="Dainat J."/>
            <person name="Nielsen K.F."/>
            <person name="Frisvad J.C."/>
            <person name="Workman M."/>
            <person name="Nielsen J."/>
        </authorList>
    </citation>
    <scope>NUCLEOTIDE SEQUENCE [LARGE SCALE GENOMIC DNA]</scope>
    <source>
        <strain evidence="5">IBT 24891</strain>
    </source>
</reference>
<dbReference type="PRINTS" id="PR01415">
    <property type="entry name" value="ANKYRIN"/>
</dbReference>
<dbReference type="EMBL" id="MLKD01000021">
    <property type="protein sequence ID" value="OQE17250.1"/>
    <property type="molecule type" value="Genomic_DNA"/>
</dbReference>
<dbReference type="STRING" id="303698.A0A1V6SU14"/>
<feature type="repeat" description="ANK" evidence="1">
    <location>
        <begin position="613"/>
        <end position="650"/>
    </location>
</feature>
<organism evidence="4 5">
    <name type="scientific">Penicillium steckii</name>
    <dbReference type="NCBI Taxonomy" id="303698"/>
    <lineage>
        <taxon>Eukaryota</taxon>
        <taxon>Fungi</taxon>
        <taxon>Dikarya</taxon>
        <taxon>Ascomycota</taxon>
        <taxon>Pezizomycotina</taxon>
        <taxon>Eurotiomycetes</taxon>
        <taxon>Eurotiomycetidae</taxon>
        <taxon>Eurotiales</taxon>
        <taxon>Aspergillaceae</taxon>
        <taxon>Penicillium</taxon>
    </lineage>
</organism>
<dbReference type="PROSITE" id="PS50297">
    <property type="entry name" value="ANK_REP_REGION"/>
    <property type="match status" value="4"/>
</dbReference>
<dbReference type="PROSITE" id="PS50088">
    <property type="entry name" value="ANK_REPEAT"/>
    <property type="match status" value="6"/>
</dbReference>
<name>A0A1V6SU14_9EURO</name>
<evidence type="ECO:0000259" key="2">
    <source>
        <dbReference type="Pfam" id="PF06985"/>
    </source>
</evidence>
<dbReference type="SUPFAM" id="SSF48403">
    <property type="entry name" value="Ankyrin repeat"/>
    <property type="match status" value="1"/>
</dbReference>
<dbReference type="InterPro" id="IPR002110">
    <property type="entry name" value="Ankyrin_rpt"/>
</dbReference>
<feature type="repeat" description="ANK" evidence="1">
    <location>
        <begin position="547"/>
        <end position="579"/>
    </location>
</feature>